<reference evidence="2" key="1">
    <citation type="submission" date="2019-02" db="EMBL/GenBank/DDBJ databases">
        <authorList>
            <person name="Gruber-Vodicka R. H."/>
            <person name="Seah K. B. B."/>
        </authorList>
    </citation>
    <scope>NUCLEOTIDE SEQUENCE</scope>
    <source>
        <strain evidence="2">BECK_DK161</strain>
    </source>
</reference>
<proteinExistence type="predicted"/>
<dbReference type="Pfam" id="PF00117">
    <property type="entry name" value="GATase"/>
    <property type="match status" value="1"/>
</dbReference>
<sequence>MILCFRHVACEGPGYLEEALRKRAIPFRLVRIDEGESAPDTLEGVSGLVFMGGPMSVNDPLPWIAKTLALIRTAVGESLPVLGHCLGGQLIARALGAHVTRNPVKEIGWLPVAVRADAQGDPGAAPWIKDVPPRFEAFHWHGETFGIPTGATPILESRHCAHQGFVLGNVLALQCHVEVTPDMVREWARLYAHELTSPTETVQSAEAMQQNLEARVAALHRIADGFYGAWFEAVRVRTGGREMHTDR</sequence>
<dbReference type="CDD" id="cd01741">
    <property type="entry name" value="GATase1_1"/>
    <property type="match status" value="1"/>
</dbReference>
<keyword evidence="2" id="KW-0808">Transferase</keyword>
<gene>
    <name evidence="2" type="ORF">BECKDK2373C_GA0170839_10078</name>
</gene>
<dbReference type="EMBL" id="CAADEY010000007">
    <property type="protein sequence ID" value="VFJ43987.1"/>
    <property type="molecule type" value="Genomic_DNA"/>
</dbReference>
<keyword evidence="2" id="KW-0315">Glutamine amidotransferase</keyword>
<dbReference type="InterPro" id="IPR017926">
    <property type="entry name" value="GATASE"/>
</dbReference>
<dbReference type="AlphaFoldDB" id="A0A450RYB5"/>
<evidence type="ECO:0000313" key="2">
    <source>
        <dbReference type="EMBL" id="VFJ43987.1"/>
    </source>
</evidence>
<dbReference type="PANTHER" id="PTHR42695">
    <property type="entry name" value="GLUTAMINE AMIDOTRANSFERASE YLR126C-RELATED"/>
    <property type="match status" value="1"/>
</dbReference>
<dbReference type="PANTHER" id="PTHR42695:SF5">
    <property type="entry name" value="GLUTAMINE AMIDOTRANSFERASE YLR126C-RELATED"/>
    <property type="match status" value="1"/>
</dbReference>
<dbReference type="FunFam" id="3.40.50.880:FF:000033">
    <property type="entry name" value="Glutamine amidotransferase class-I"/>
    <property type="match status" value="1"/>
</dbReference>
<dbReference type="PROSITE" id="PS51273">
    <property type="entry name" value="GATASE_TYPE_1"/>
    <property type="match status" value="1"/>
</dbReference>
<dbReference type="GO" id="GO:0005829">
    <property type="term" value="C:cytosol"/>
    <property type="evidence" value="ECO:0007669"/>
    <property type="project" value="TreeGrafter"/>
</dbReference>
<dbReference type="InterPro" id="IPR044992">
    <property type="entry name" value="ChyE-like"/>
</dbReference>
<dbReference type="Gene3D" id="3.40.50.880">
    <property type="match status" value="1"/>
</dbReference>
<protein>
    <submittedName>
        <fullName evidence="2">GMP synthase - Glutamine amidotransferase</fullName>
    </submittedName>
</protein>
<dbReference type="InterPro" id="IPR029062">
    <property type="entry name" value="Class_I_gatase-like"/>
</dbReference>
<dbReference type="GO" id="GO:0016740">
    <property type="term" value="F:transferase activity"/>
    <property type="evidence" value="ECO:0007669"/>
    <property type="project" value="UniProtKB-KW"/>
</dbReference>
<evidence type="ECO:0000259" key="1">
    <source>
        <dbReference type="Pfam" id="PF00117"/>
    </source>
</evidence>
<feature type="domain" description="Glutamine amidotransferase" evidence="1">
    <location>
        <begin position="16"/>
        <end position="181"/>
    </location>
</feature>
<dbReference type="SUPFAM" id="SSF52317">
    <property type="entry name" value="Class I glutamine amidotransferase-like"/>
    <property type="match status" value="1"/>
</dbReference>
<accession>A0A450RYB5</accession>
<organism evidence="2">
    <name type="scientific">Candidatus Kentrum sp. DK</name>
    <dbReference type="NCBI Taxonomy" id="2126562"/>
    <lineage>
        <taxon>Bacteria</taxon>
        <taxon>Pseudomonadati</taxon>
        <taxon>Pseudomonadota</taxon>
        <taxon>Gammaproteobacteria</taxon>
        <taxon>Candidatus Kentrum</taxon>
    </lineage>
</organism>
<name>A0A450RYB5_9GAMM</name>